<dbReference type="Proteomes" id="UP000309594">
    <property type="component" value="Unassembled WGS sequence"/>
</dbReference>
<reference evidence="4 5" key="1">
    <citation type="submission" date="2019-04" db="EMBL/GenBank/DDBJ databases">
        <title>Pedobacter sp. RP-1-16 sp. nov., isolated from Arctic soil.</title>
        <authorList>
            <person name="Dahal R.H."/>
            <person name="Kim D.-U."/>
        </authorList>
    </citation>
    <scope>NUCLEOTIDE SEQUENCE [LARGE SCALE GENOMIC DNA]</scope>
    <source>
        <strain evidence="4 5">RP-1-16</strain>
    </source>
</reference>
<gene>
    <name evidence="4" type="ORF">FBD94_08225</name>
</gene>
<dbReference type="Pfam" id="PF16344">
    <property type="entry name" value="FecR_C"/>
    <property type="match status" value="1"/>
</dbReference>
<keyword evidence="1" id="KW-0812">Transmembrane</keyword>
<dbReference type="Gene3D" id="2.60.120.1440">
    <property type="match status" value="1"/>
</dbReference>
<dbReference type="Gene3D" id="3.55.50.30">
    <property type="match status" value="1"/>
</dbReference>
<dbReference type="EMBL" id="SWDX01000003">
    <property type="protein sequence ID" value="TKC62198.1"/>
    <property type="molecule type" value="Genomic_DNA"/>
</dbReference>
<evidence type="ECO:0000313" key="5">
    <source>
        <dbReference type="Proteomes" id="UP000309594"/>
    </source>
</evidence>
<feature type="domain" description="Protein FecR C-terminal" evidence="3">
    <location>
        <begin position="298"/>
        <end position="366"/>
    </location>
</feature>
<dbReference type="InterPro" id="IPR032508">
    <property type="entry name" value="FecR_C"/>
</dbReference>
<keyword evidence="1" id="KW-1133">Transmembrane helix</keyword>
<organism evidence="4 5">
    <name type="scientific">Pedobacter hiemivivus</name>
    <dbReference type="NCBI Taxonomy" id="2530454"/>
    <lineage>
        <taxon>Bacteria</taxon>
        <taxon>Pseudomonadati</taxon>
        <taxon>Bacteroidota</taxon>
        <taxon>Sphingobacteriia</taxon>
        <taxon>Sphingobacteriales</taxon>
        <taxon>Sphingobacteriaceae</taxon>
        <taxon>Pedobacter</taxon>
    </lineage>
</organism>
<dbReference type="PANTHER" id="PTHR30273">
    <property type="entry name" value="PERIPLASMIC SIGNAL SENSOR AND SIGMA FACTOR ACTIVATOR FECR-RELATED"/>
    <property type="match status" value="1"/>
</dbReference>
<feature type="transmembrane region" description="Helical" evidence="1">
    <location>
        <begin position="71"/>
        <end position="91"/>
    </location>
</feature>
<dbReference type="PANTHER" id="PTHR30273:SF2">
    <property type="entry name" value="PROTEIN FECR"/>
    <property type="match status" value="1"/>
</dbReference>
<evidence type="ECO:0000259" key="3">
    <source>
        <dbReference type="Pfam" id="PF16344"/>
    </source>
</evidence>
<name>A0A4U1GE51_9SPHI</name>
<dbReference type="InterPro" id="IPR012373">
    <property type="entry name" value="Ferrdict_sens_TM"/>
</dbReference>
<accession>A0A4U1GE51</accession>
<dbReference type="Pfam" id="PF04773">
    <property type="entry name" value="FecR"/>
    <property type="match status" value="1"/>
</dbReference>
<evidence type="ECO:0000259" key="2">
    <source>
        <dbReference type="Pfam" id="PF04773"/>
    </source>
</evidence>
<dbReference type="AlphaFoldDB" id="A0A4U1GE51"/>
<dbReference type="RefSeq" id="WP_136879848.1">
    <property type="nucleotide sequence ID" value="NZ_SWDX01000003.1"/>
</dbReference>
<evidence type="ECO:0000313" key="4">
    <source>
        <dbReference type="EMBL" id="TKC62198.1"/>
    </source>
</evidence>
<protein>
    <submittedName>
        <fullName evidence="4">DUF4974 domain-containing protein</fullName>
    </submittedName>
</protein>
<proteinExistence type="predicted"/>
<evidence type="ECO:0000256" key="1">
    <source>
        <dbReference type="SAM" id="Phobius"/>
    </source>
</evidence>
<dbReference type="GO" id="GO:0016989">
    <property type="term" value="F:sigma factor antagonist activity"/>
    <property type="evidence" value="ECO:0007669"/>
    <property type="project" value="TreeGrafter"/>
</dbReference>
<dbReference type="InterPro" id="IPR006860">
    <property type="entry name" value="FecR"/>
</dbReference>
<dbReference type="FunFam" id="2.60.120.1440:FF:000001">
    <property type="entry name" value="Putative anti-sigma factor"/>
    <property type="match status" value="1"/>
</dbReference>
<sequence>MERKEAEKLYDNYLEGTCTRREKILFEKWYNQFIRENDDDDDGPRNLGYQNREIAKRLSTALIVRRMNWPLNILLTAAAIAIIGTAATLLFKKADPAPIQFATDINPGGNKATLTLQNGKTIQLSDAKSGIIIDASKLTYNDGTFINNEQAQSFTVSTPRGGTYQVQLPDGSKAWLNASSSITYNAALKGQEKYRSVKLSGEAYFEVAKDKNHPFVVTTDKQRVEVLGTHFNVSAYNDDLAVSTTLLEGSVKVAPLTTSAVRKEIILKPNQQSEFDANGITVHAVYADDVIDWKNGSFSFASESLESIMKKISRWYDVEVVYTDKQVGDKPFSGAISKYEKVSQVLCLLEATGEVKFKINGRRITVMK</sequence>
<dbReference type="PIRSF" id="PIRSF018266">
    <property type="entry name" value="FecR"/>
    <property type="match status" value="1"/>
</dbReference>
<keyword evidence="1" id="KW-0472">Membrane</keyword>
<comment type="caution">
    <text evidence="4">The sequence shown here is derived from an EMBL/GenBank/DDBJ whole genome shotgun (WGS) entry which is preliminary data.</text>
</comment>
<feature type="domain" description="FecR protein" evidence="2">
    <location>
        <begin position="155"/>
        <end position="252"/>
    </location>
</feature>